<dbReference type="InterPro" id="IPR048494">
    <property type="entry name" value="Dit-like_N"/>
</dbReference>
<sequence>MLPIEGIPNVPNFKGLNTAGTNALISLGGAALINAVFGNYWGVFNEYGIPILLADNVISMKYNNTSKIAQAPVEKGSFACYNKVANPYKATVQLSKGTGGTLMRGAFIGQIETLAASTLKFHIITPEYVYTNACITGYDTAREASDGAQLIKVNLHLEEVREVVVQYDTEEVKNPDDAKPKDGGEKQPGKVNESLLSQIVSSAKGLFK</sequence>
<organism evidence="3 4">
    <name type="scientific">Snodgrassella alvi</name>
    <dbReference type="NCBI Taxonomy" id="1196083"/>
    <lineage>
        <taxon>Bacteria</taxon>
        <taxon>Pseudomonadati</taxon>
        <taxon>Pseudomonadota</taxon>
        <taxon>Betaproteobacteria</taxon>
        <taxon>Neisseriales</taxon>
        <taxon>Neisseriaceae</taxon>
        <taxon>Snodgrassella</taxon>
    </lineage>
</organism>
<reference evidence="3 4" key="1">
    <citation type="journal article" date="2017" name="MBio">
        <title>Type VI secretion-mediated competition in the bee gut microbiome.</title>
        <authorList>
            <person name="Steele M.I."/>
            <person name="Kwong W.K."/>
            <person name="Powell J.E."/>
            <person name="Whiteley M."/>
            <person name="Moran N.A."/>
        </authorList>
    </citation>
    <scope>NUCLEOTIDE SEQUENCE [LARGE SCALE GENOMIC DNA]</scope>
    <source>
        <strain evidence="3 4">Ruf1-X</strain>
    </source>
</reference>
<protein>
    <recommendedName>
        <fullName evidence="2">Dit-like phage tail protein N-terminal domain-containing protein</fullName>
    </recommendedName>
</protein>
<feature type="compositionally biased region" description="Basic and acidic residues" evidence="1">
    <location>
        <begin position="170"/>
        <end position="188"/>
    </location>
</feature>
<dbReference type="RefSeq" id="WP_100121352.1">
    <property type="nucleotide sequence ID" value="NZ_MEIP01000011.1"/>
</dbReference>
<name>A0A2N9XLE4_9NEIS</name>
<evidence type="ECO:0000256" key="1">
    <source>
        <dbReference type="SAM" id="MobiDB-lite"/>
    </source>
</evidence>
<dbReference type="AlphaFoldDB" id="A0A2N9XLE4"/>
<feature type="domain" description="Dit-like phage tail protein N-terminal" evidence="2">
    <location>
        <begin position="55"/>
        <end position="168"/>
    </location>
</feature>
<dbReference type="Pfam" id="PF21821">
    <property type="entry name" value="Dit_like"/>
    <property type="match status" value="1"/>
</dbReference>
<gene>
    <name evidence="3" type="ORF">BHC46_02610</name>
</gene>
<accession>A0A2N9XLE4</accession>
<feature type="region of interest" description="Disordered" evidence="1">
    <location>
        <begin position="168"/>
        <end position="192"/>
    </location>
</feature>
<dbReference type="Proteomes" id="UP000229970">
    <property type="component" value="Unassembled WGS sequence"/>
</dbReference>
<evidence type="ECO:0000313" key="3">
    <source>
        <dbReference type="EMBL" id="PIT49149.1"/>
    </source>
</evidence>
<proteinExistence type="predicted"/>
<comment type="caution">
    <text evidence="3">The sequence shown here is derived from an EMBL/GenBank/DDBJ whole genome shotgun (WGS) entry which is preliminary data.</text>
</comment>
<evidence type="ECO:0000259" key="2">
    <source>
        <dbReference type="Pfam" id="PF21821"/>
    </source>
</evidence>
<dbReference type="EMBL" id="MEIP01000011">
    <property type="protein sequence ID" value="PIT49149.1"/>
    <property type="molecule type" value="Genomic_DNA"/>
</dbReference>
<evidence type="ECO:0000313" key="4">
    <source>
        <dbReference type="Proteomes" id="UP000229970"/>
    </source>
</evidence>